<keyword evidence="7" id="KW-1185">Reference proteome</keyword>
<evidence type="ECO:0000313" key="7">
    <source>
        <dbReference type="Proteomes" id="UP000283895"/>
    </source>
</evidence>
<feature type="region of interest" description="Disordered" evidence="5">
    <location>
        <begin position="1"/>
        <end position="27"/>
    </location>
</feature>
<evidence type="ECO:0000256" key="5">
    <source>
        <dbReference type="SAM" id="MobiDB-lite"/>
    </source>
</evidence>
<dbReference type="GO" id="GO:0016757">
    <property type="term" value="F:glycosyltransferase activity"/>
    <property type="evidence" value="ECO:0007669"/>
    <property type="project" value="UniProtKB-KW"/>
</dbReference>
<dbReference type="AlphaFoldDB" id="A0A423VW48"/>
<dbReference type="PANTHER" id="PTHR21328">
    <property type="entry name" value="POLY ADP-RIBOSE POLYMERASE FAMILY, MEMBER PARP"/>
    <property type="match status" value="1"/>
</dbReference>
<evidence type="ECO:0000256" key="1">
    <source>
        <dbReference type="ARBA" id="ARBA00022676"/>
    </source>
</evidence>
<keyword evidence="3" id="KW-0548">Nucleotidyltransferase</keyword>
<dbReference type="EMBL" id="LKEA01000037">
    <property type="protein sequence ID" value="ROV95209.1"/>
    <property type="molecule type" value="Genomic_DNA"/>
</dbReference>
<evidence type="ECO:0000256" key="4">
    <source>
        <dbReference type="ARBA" id="ARBA00023027"/>
    </source>
</evidence>
<dbReference type="Proteomes" id="UP000283895">
    <property type="component" value="Unassembled WGS sequence"/>
</dbReference>
<accession>A0A423VW48</accession>
<feature type="compositionally biased region" description="Low complexity" evidence="5">
    <location>
        <begin position="9"/>
        <end position="18"/>
    </location>
</feature>
<protein>
    <recommendedName>
        <fullName evidence="8">PARP catalytic domain-containing protein</fullName>
    </recommendedName>
</protein>
<dbReference type="GO" id="GO:0016779">
    <property type="term" value="F:nucleotidyltransferase activity"/>
    <property type="evidence" value="ECO:0007669"/>
    <property type="project" value="UniProtKB-KW"/>
</dbReference>
<organism evidence="6 7">
    <name type="scientific">Cytospora schulzeri</name>
    <dbReference type="NCBI Taxonomy" id="448051"/>
    <lineage>
        <taxon>Eukaryota</taxon>
        <taxon>Fungi</taxon>
        <taxon>Dikarya</taxon>
        <taxon>Ascomycota</taxon>
        <taxon>Pezizomycotina</taxon>
        <taxon>Sordariomycetes</taxon>
        <taxon>Sordariomycetidae</taxon>
        <taxon>Diaporthales</taxon>
        <taxon>Cytosporaceae</taxon>
        <taxon>Cytospora</taxon>
    </lineage>
</organism>
<dbReference type="STRING" id="356882.A0A423VW48"/>
<keyword evidence="1" id="KW-0328">Glycosyltransferase</keyword>
<comment type="caution">
    <text evidence="6">The sequence shown here is derived from an EMBL/GenBank/DDBJ whole genome shotgun (WGS) entry which is preliminary data.</text>
</comment>
<evidence type="ECO:0000313" key="6">
    <source>
        <dbReference type="EMBL" id="ROV95209.1"/>
    </source>
</evidence>
<evidence type="ECO:0000256" key="3">
    <source>
        <dbReference type="ARBA" id="ARBA00022695"/>
    </source>
</evidence>
<dbReference type="InterPro" id="IPR051838">
    <property type="entry name" value="ARTD_PARP"/>
</dbReference>
<evidence type="ECO:0008006" key="8">
    <source>
        <dbReference type="Google" id="ProtNLM"/>
    </source>
</evidence>
<dbReference type="OrthoDB" id="109543at2759"/>
<gene>
    <name evidence="6" type="ORF">VMCG_08566</name>
</gene>
<evidence type="ECO:0000256" key="2">
    <source>
        <dbReference type="ARBA" id="ARBA00022679"/>
    </source>
</evidence>
<name>A0A423VW48_9PEZI</name>
<sequence>MASRKRKNSTGSGSSTEPPSKRHNQDSSIRCLANSIDIPKRLENAITNQSKGFYELNFPIASLNGLQRLAWGLDLRAESVSVCLKFPNGKASDFVSFCVHTSTDNEERQLRHRFCTSKGNDPIMTPCSPRSTILTCVLSRELYSLTGLRGCRDIAVIYDKACQIIDSDPTKHCLVCGRNFEIDFKVKLYTPTACSGSCMQKLDKWPLRARLSHLLSDFKTLDFLLCSIYSAVDGQNKYPNLYGTKDSLLVDCPLKLDQVQPTIDSFPKVSDKLGISDLLHPGSGKLMKSRRRLLSWLSIRVRGCMVSLKPGAEFFAGGKAMEMCHQFMLLNSVLERQASFVKNIRKVGVGSVAFHGCKASRTFNIITDALRNMWGKNYFIEESGIFFSNNPSYSFFYAASQRGSEGSFRAWKRSTFGDRSWAVIFGLEVALSHIPYSYEEHSTLDEGLLMIRYVFLVPTEEYPSAQSSSYMYNAPLHLQAEIKQDVMKKAFKALDEGRLVQQQIGLNVDKSGWRGERTGGFTGGSSTTK</sequence>
<reference evidence="6 7" key="1">
    <citation type="submission" date="2015-09" db="EMBL/GenBank/DDBJ databases">
        <title>Host preference determinants of Valsa canker pathogens revealed by comparative genomics.</title>
        <authorList>
            <person name="Yin Z."/>
            <person name="Huang L."/>
        </authorList>
    </citation>
    <scope>NUCLEOTIDE SEQUENCE [LARGE SCALE GENOMIC DNA]</scope>
    <source>
        <strain evidence="6 7">03-1</strain>
    </source>
</reference>
<keyword evidence="2" id="KW-0808">Transferase</keyword>
<proteinExistence type="predicted"/>
<keyword evidence="4" id="KW-0520">NAD</keyword>